<comment type="function">
    <text evidence="9">Converts cobyric acid to cobinamide by the addition of aminopropanol on the F carboxylic group.</text>
</comment>
<keyword evidence="7 9" id="KW-1133">Transmembrane helix</keyword>
<feature type="transmembrane region" description="Helical" evidence="9">
    <location>
        <begin position="294"/>
        <end position="313"/>
    </location>
</feature>
<proteinExistence type="inferred from homology"/>
<dbReference type="UniPathway" id="UPA00148"/>
<keyword evidence="5 9" id="KW-0169">Cobalamin biosynthesis</keyword>
<evidence type="ECO:0000256" key="2">
    <source>
        <dbReference type="ARBA" id="ARBA00004953"/>
    </source>
</evidence>
<comment type="similarity">
    <text evidence="3 9">Belongs to the CobD/CbiB family.</text>
</comment>
<comment type="caution">
    <text evidence="9">Lacks conserved residue(s) required for the propagation of feature annotation.</text>
</comment>
<dbReference type="HAMAP" id="MF_00024">
    <property type="entry name" value="CobD_CbiB"/>
    <property type="match status" value="1"/>
</dbReference>
<dbReference type="InterPro" id="IPR004485">
    <property type="entry name" value="Cobalamin_biosynth_CobD/CbiB"/>
</dbReference>
<sequence>MEYHLTAIALAIFIDFLIGDPPTWPHPVKMIGSGISLLEKKLNHGKSRRAKGTLMVILIACVTFLITAILVCYFYRLHPIAGIILESILISTTIAQKGLKDAALLVYRALMNGDLMEARLKLSYIVGRDTDNLGEEEIVRGTVETVAENTSDGVTAPLFWGLIGGAPLAFVYRAINTCDSMVGYKNEKYQDFGWASARLDDLVNWIPSRLTAFLMLLGNRPENMSVKNAWKILFRDAKSHPSPNSGWLEAAVAALLGIQLGGVNYYKGVKSNRAKMGDPIVSLSKEHISKTNKILIRTSLLFLLILWLGGILFEFATAWF</sequence>
<name>A0A494YTF9_9BACI</name>
<evidence type="ECO:0000313" key="11">
    <source>
        <dbReference type="Proteomes" id="UP000281813"/>
    </source>
</evidence>
<gene>
    <name evidence="9 10" type="primary">cobD</name>
    <name evidence="10" type="ORF">D8M05_16320</name>
</gene>
<evidence type="ECO:0000256" key="3">
    <source>
        <dbReference type="ARBA" id="ARBA00006263"/>
    </source>
</evidence>
<dbReference type="PANTHER" id="PTHR34308:SF1">
    <property type="entry name" value="COBALAMIN BIOSYNTHESIS PROTEIN CBIB"/>
    <property type="match status" value="1"/>
</dbReference>
<evidence type="ECO:0000256" key="9">
    <source>
        <dbReference type="HAMAP-Rule" id="MF_00024"/>
    </source>
</evidence>
<evidence type="ECO:0000313" key="10">
    <source>
        <dbReference type="EMBL" id="RKQ13423.1"/>
    </source>
</evidence>
<evidence type="ECO:0000256" key="5">
    <source>
        <dbReference type="ARBA" id="ARBA00022573"/>
    </source>
</evidence>
<dbReference type="RefSeq" id="WP_121133711.1">
    <property type="nucleotide sequence ID" value="NZ_JBHUFK010000047.1"/>
</dbReference>
<dbReference type="NCBIfam" id="TIGR00380">
    <property type="entry name" value="cobal_cbiB"/>
    <property type="match status" value="1"/>
</dbReference>
<reference evidence="10 11" key="1">
    <citation type="journal article" date="2015" name="Antonie Van Leeuwenhoek">
        <title>Oceanobacillus bengalensis sp. nov., a bacterium isolated from seawater of the Bay of Bengal.</title>
        <authorList>
            <person name="Yongchang O."/>
            <person name="Xiang W."/>
            <person name="Wang G."/>
        </authorList>
    </citation>
    <scope>NUCLEOTIDE SEQUENCE [LARGE SCALE GENOMIC DNA]</scope>
    <source>
        <strain evidence="10 11">MCCC 1K00260</strain>
    </source>
</reference>
<organism evidence="10 11">
    <name type="scientific">Oceanobacillus bengalensis</name>
    <dbReference type="NCBI Taxonomy" id="1435466"/>
    <lineage>
        <taxon>Bacteria</taxon>
        <taxon>Bacillati</taxon>
        <taxon>Bacillota</taxon>
        <taxon>Bacilli</taxon>
        <taxon>Bacillales</taxon>
        <taxon>Bacillaceae</taxon>
        <taxon>Oceanobacillus</taxon>
    </lineage>
</organism>
<comment type="caution">
    <text evidence="10">The sequence shown here is derived from an EMBL/GenBank/DDBJ whole genome shotgun (WGS) entry which is preliminary data.</text>
</comment>
<evidence type="ECO:0000256" key="1">
    <source>
        <dbReference type="ARBA" id="ARBA00004651"/>
    </source>
</evidence>
<dbReference type="Pfam" id="PF03186">
    <property type="entry name" value="CobD_Cbib"/>
    <property type="match status" value="1"/>
</dbReference>
<accession>A0A494YTF9</accession>
<dbReference type="GO" id="GO:0005886">
    <property type="term" value="C:plasma membrane"/>
    <property type="evidence" value="ECO:0007669"/>
    <property type="project" value="UniProtKB-SubCell"/>
</dbReference>
<evidence type="ECO:0000256" key="4">
    <source>
        <dbReference type="ARBA" id="ARBA00022475"/>
    </source>
</evidence>
<comment type="subcellular location">
    <subcellularLocation>
        <location evidence="1 9">Cell membrane</location>
        <topology evidence="1 9">Multi-pass membrane protein</topology>
    </subcellularLocation>
</comment>
<evidence type="ECO:0000256" key="7">
    <source>
        <dbReference type="ARBA" id="ARBA00022989"/>
    </source>
</evidence>
<keyword evidence="8 9" id="KW-0472">Membrane</keyword>
<dbReference type="AlphaFoldDB" id="A0A494YTF9"/>
<dbReference type="PANTHER" id="PTHR34308">
    <property type="entry name" value="COBALAMIN BIOSYNTHESIS PROTEIN CBIB"/>
    <property type="match status" value="1"/>
</dbReference>
<dbReference type="GO" id="GO:0048472">
    <property type="term" value="F:threonine-phosphate decarboxylase activity"/>
    <property type="evidence" value="ECO:0007669"/>
    <property type="project" value="InterPro"/>
</dbReference>
<keyword evidence="4 9" id="KW-1003">Cell membrane</keyword>
<dbReference type="Proteomes" id="UP000281813">
    <property type="component" value="Unassembled WGS sequence"/>
</dbReference>
<dbReference type="GO" id="GO:0009236">
    <property type="term" value="P:cobalamin biosynthetic process"/>
    <property type="evidence" value="ECO:0007669"/>
    <property type="project" value="UniProtKB-UniRule"/>
</dbReference>
<comment type="pathway">
    <text evidence="2 9">Cofactor biosynthesis; adenosylcobalamin biosynthesis.</text>
</comment>
<protein>
    <recommendedName>
        <fullName evidence="9">Cobalamin biosynthesis protein CobD</fullName>
    </recommendedName>
</protein>
<feature type="transmembrane region" description="Helical" evidence="9">
    <location>
        <begin position="54"/>
        <end position="75"/>
    </location>
</feature>
<evidence type="ECO:0000256" key="6">
    <source>
        <dbReference type="ARBA" id="ARBA00022692"/>
    </source>
</evidence>
<keyword evidence="6 9" id="KW-0812">Transmembrane</keyword>
<dbReference type="EMBL" id="RBZO01000031">
    <property type="protein sequence ID" value="RKQ13423.1"/>
    <property type="molecule type" value="Genomic_DNA"/>
</dbReference>
<dbReference type="GO" id="GO:0015420">
    <property type="term" value="F:ABC-type vitamin B12 transporter activity"/>
    <property type="evidence" value="ECO:0007669"/>
    <property type="project" value="UniProtKB-UniRule"/>
</dbReference>
<evidence type="ECO:0000256" key="8">
    <source>
        <dbReference type="ARBA" id="ARBA00023136"/>
    </source>
</evidence>
<keyword evidence="11" id="KW-1185">Reference proteome</keyword>
<dbReference type="OrthoDB" id="9811967at2"/>